<dbReference type="Pfam" id="PF03432">
    <property type="entry name" value="Relaxase"/>
    <property type="match status" value="1"/>
</dbReference>
<keyword evidence="2" id="KW-0540">Nuclease</keyword>
<name>A0A2X1VJ91_9BURK</name>
<reference evidence="2 3" key="1">
    <citation type="submission" date="2018-06" db="EMBL/GenBank/DDBJ databases">
        <authorList>
            <consortium name="Pathogen Informatics"/>
            <person name="Doyle S."/>
        </authorList>
    </citation>
    <scope>NUCLEOTIDE SEQUENCE [LARGE SCALE GENOMIC DNA]</scope>
    <source>
        <strain evidence="2 3">NCTC11009</strain>
    </source>
</reference>
<feature type="domain" description="MobA/VirD2-like nuclease" evidence="1">
    <location>
        <begin position="99"/>
        <end position="206"/>
    </location>
</feature>
<organism evidence="2 3">
    <name type="scientific">Oligella urethralis</name>
    <dbReference type="NCBI Taxonomy" id="90245"/>
    <lineage>
        <taxon>Bacteria</taxon>
        <taxon>Pseudomonadati</taxon>
        <taxon>Pseudomonadota</taxon>
        <taxon>Betaproteobacteria</taxon>
        <taxon>Burkholderiales</taxon>
        <taxon>Alcaligenaceae</taxon>
        <taxon>Oligella</taxon>
    </lineage>
</organism>
<dbReference type="AlphaFoldDB" id="A0A2X1VJ91"/>
<dbReference type="EMBL" id="UATH01000001">
    <property type="protein sequence ID" value="SPY08430.1"/>
    <property type="molecule type" value="Genomic_DNA"/>
</dbReference>
<dbReference type="Proteomes" id="UP000250242">
    <property type="component" value="Unassembled WGS sequence"/>
</dbReference>
<gene>
    <name evidence="2" type="ORF">NCTC11009_01656</name>
</gene>
<keyword evidence="2" id="KW-0378">Hydrolase</keyword>
<protein>
    <submittedName>
        <fullName evidence="2">Type IV secretion system T-DNA border endonuclease VirD2</fullName>
    </submittedName>
</protein>
<keyword evidence="2" id="KW-0255">Endonuclease</keyword>
<accession>A0A2X1VJ91</accession>
<dbReference type="RefSeq" id="WP_113062663.1">
    <property type="nucleotide sequence ID" value="NZ_UATH01000001.1"/>
</dbReference>
<dbReference type="InterPro" id="IPR005094">
    <property type="entry name" value="Endonuclease_MobA/VirD2"/>
</dbReference>
<evidence type="ECO:0000313" key="3">
    <source>
        <dbReference type="Proteomes" id="UP000250242"/>
    </source>
</evidence>
<proteinExistence type="predicted"/>
<dbReference type="Gene3D" id="3.30.930.30">
    <property type="match status" value="1"/>
</dbReference>
<sequence length="252" mass="27925">MSVATKRAEEMLLGFERRVKNKGGGGSYYSGGGKKKYSKPKADSGIKNFTAAANKKPEVMVKITSGSKGAKSLQNHLDYIGRNGKLSLETNDGEILTGKSQAKTIKERWLNQDMINGTGTARQTLNLVLSLPAKTPPDIIHAAARAFAQHVFSDHEYVMALHTDTKHPHVHLCVTMQNREGQRINPRKNDLHEWRVLFAEKVREQGIDCAATKRIHRGRTKKGLNSTVENISKRGGHSYVTAARRKSLVESL</sequence>
<evidence type="ECO:0000313" key="2">
    <source>
        <dbReference type="EMBL" id="SPY08430.1"/>
    </source>
</evidence>
<evidence type="ECO:0000259" key="1">
    <source>
        <dbReference type="Pfam" id="PF03432"/>
    </source>
</evidence>
<dbReference type="GO" id="GO:0004519">
    <property type="term" value="F:endonuclease activity"/>
    <property type="evidence" value="ECO:0007669"/>
    <property type="project" value="UniProtKB-KW"/>
</dbReference>